<keyword evidence="4 7" id="KW-0808">Transferase</keyword>
<evidence type="ECO:0000256" key="7">
    <source>
        <dbReference type="RuleBase" id="RU365103"/>
    </source>
</evidence>
<dbReference type="Pfam" id="PF04413">
    <property type="entry name" value="Glycos_transf_N"/>
    <property type="match status" value="1"/>
</dbReference>
<keyword evidence="7" id="KW-1003">Cell membrane</keyword>
<dbReference type="GO" id="GO:0043842">
    <property type="term" value="F:Kdo transferase activity"/>
    <property type="evidence" value="ECO:0007669"/>
    <property type="project" value="UniProtKB-EC"/>
</dbReference>
<dbReference type="EMBL" id="JACHKZ010000046">
    <property type="protein sequence ID" value="MBB6579954.1"/>
    <property type="molecule type" value="Genomic_DNA"/>
</dbReference>
<dbReference type="InterPro" id="IPR039901">
    <property type="entry name" value="Kdotransferase"/>
</dbReference>
<feature type="domain" description="3-deoxy-D-manno-octulosonic-acid transferase N-terminal" evidence="8">
    <location>
        <begin position="37"/>
        <end position="217"/>
    </location>
</feature>
<keyword evidence="7" id="KW-0472">Membrane</keyword>
<name>A0ABR6RLR8_9BURK</name>
<accession>A0ABR6RLR8</accession>
<dbReference type="RefSeq" id="WP_184711626.1">
    <property type="nucleotide sequence ID" value="NZ_JACHKZ010000046.1"/>
</dbReference>
<evidence type="ECO:0000256" key="5">
    <source>
        <dbReference type="ARBA" id="ARBA00031445"/>
    </source>
</evidence>
<dbReference type="Gene3D" id="3.40.50.11720">
    <property type="entry name" value="3-Deoxy-D-manno-octulosonic-acid transferase, N-terminal domain"/>
    <property type="match status" value="1"/>
</dbReference>
<comment type="function">
    <text evidence="7">Involved in lipopolysaccharide (LPS) biosynthesis. Catalyzes the transfer of 3-deoxy-D-manno-octulosonate (Kdo) residue(s) from CMP-Kdo to lipid IV(A), the tetraacyldisaccharide-1,4'-bisphosphate precursor of lipid A.</text>
</comment>
<keyword evidence="9" id="KW-0328">Glycosyltransferase</keyword>
<dbReference type="Gene3D" id="3.40.50.2000">
    <property type="entry name" value="Glycogen Phosphorylase B"/>
    <property type="match status" value="1"/>
</dbReference>
<evidence type="ECO:0000256" key="3">
    <source>
        <dbReference type="ARBA" id="ARBA00019077"/>
    </source>
</evidence>
<comment type="pathway">
    <text evidence="1 7">Bacterial outer membrane biogenesis; LPS core biosynthesis.</text>
</comment>
<dbReference type="InterPro" id="IPR007507">
    <property type="entry name" value="Glycos_transf_N"/>
</dbReference>
<dbReference type="PANTHER" id="PTHR42755:SF1">
    <property type="entry name" value="3-DEOXY-D-MANNO-OCTULOSONIC ACID TRANSFERASE, MITOCHONDRIAL-RELATED"/>
    <property type="match status" value="1"/>
</dbReference>
<reference evidence="9 10" key="1">
    <citation type="submission" date="2020-08" db="EMBL/GenBank/DDBJ databases">
        <title>Functional genomics of gut bacteria from endangered species of beetles.</title>
        <authorList>
            <person name="Carlos-Shanley C."/>
        </authorList>
    </citation>
    <scope>NUCLEOTIDE SEQUENCE [LARGE SCALE GENOMIC DNA]</scope>
    <source>
        <strain evidence="9 10">S00124</strain>
    </source>
</reference>
<evidence type="ECO:0000256" key="1">
    <source>
        <dbReference type="ARBA" id="ARBA00004713"/>
    </source>
</evidence>
<proteinExistence type="inferred from homology"/>
<comment type="caution">
    <text evidence="9">The sequence shown here is derived from an EMBL/GenBank/DDBJ whole genome shotgun (WGS) entry which is preliminary data.</text>
</comment>
<dbReference type="Proteomes" id="UP000562492">
    <property type="component" value="Unassembled WGS sequence"/>
</dbReference>
<keyword evidence="10" id="KW-1185">Reference proteome</keyword>
<comment type="catalytic activity">
    <reaction evidence="6 7">
        <text>lipid IVA (E. coli) + CMP-3-deoxy-beta-D-manno-octulosonate = alpha-Kdo-(2-&gt;6)-lipid IVA (E. coli) + CMP + H(+)</text>
        <dbReference type="Rhea" id="RHEA:28066"/>
        <dbReference type="ChEBI" id="CHEBI:15378"/>
        <dbReference type="ChEBI" id="CHEBI:58603"/>
        <dbReference type="ChEBI" id="CHEBI:60364"/>
        <dbReference type="ChEBI" id="CHEBI:60377"/>
        <dbReference type="ChEBI" id="CHEBI:85987"/>
        <dbReference type="EC" id="2.4.99.12"/>
    </reaction>
</comment>
<evidence type="ECO:0000313" key="9">
    <source>
        <dbReference type="EMBL" id="MBB6579954.1"/>
    </source>
</evidence>
<dbReference type="SUPFAM" id="SSF53756">
    <property type="entry name" value="UDP-Glycosyltransferase/glycogen phosphorylase"/>
    <property type="match status" value="1"/>
</dbReference>
<gene>
    <name evidence="9" type="ORF">HNP33_004079</name>
</gene>
<dbReference type="PANTHER" id="PTHR42755">
    <property type="entry name" value="3-DEOXY-MANNO-OCTULOSONATE CYTIDYLYLTRANSFERASE"/>
    <property type="match status" value="1"/>
</dbReference>
<evidence type="ECO:0000259" key="8">
    <source>
        <dbReference type="Pfam" id="PF04413"/>
    </source>
</evidence>
<protein>
    <recommendedName>
        <fullName evidence="3 7">3-deoxy-D-manno-octulosonic acid transferase</fullName>
        <shortName evidence="7">Kdo transferase</shortName>
        <ecNumber evidence="2 7">2.4.99.12</ecNumber>
    </recommendedName>
    <alternativeName>
        <fullName evidence="5 7">Lipid IV(A) 3-deoxy-D-manno-octulosonic acid transferase</fullName>
    </alternativeName>
</protein>
<organism evidence="9 10">
    <name type="scientific">Comamonas odontotermitis</name>
    <dbReference type="NCBI Taxonomy" id="379895"/>
    <lineage>
        <taxon>Bacteria</taxon>
        <taxon>Pseudomonadati</taxon>
        <taxon>Pseudomonadota</taxon>
        <taxon>Betaproteobacteria</taxon>
        <taxon>Burkholderiales</taxon>
        <taxon>Comamonadaceae</taxon>
        <taxon>Comamonas</taxon>
    </lineage>
</organism>
<dbReference type="InterPro" id="IPR038107">
    <property type="entry name" value="Glycos_transf_N_sf"/>
</dbReference>
<evidence type="ECO:0000313" key="10">
    <source>
        <dbReference type="Proteomes" id="UP000562492"/>
    </source>
</evidence>
<sequence>MGLSLILYRCVARLARPLVRRKLARRAVAEPGYAEAVEQRFGDYSDMPAYQALPDMPLVWIHAVSLGETRAAAILLRELRMQIPSLRLLLTNGTATGREEGRKLLLPGDIQVWQPWDDKASVRSFLRRFRPAIGILMETEMWPGLVAECQKARVPLVLANARLNEKSWRGAKRLAWLSRPAYQGLSAVIAQSYADAARLREVGAPVQAVLGNLKFDVQPDAEQLGKGQAWRRGSTKPVVMLASSREREEQLWLDVVLQSRALASAQQAPDAVDGEALHASEAPSQSLCSVQWLIVPRHPQRFDEVETLLTGAGLGVSRRSQWQDGPEAADVWLGDSMGEMQLYYGLADAALLGGSFAPLGGQNLIEAAACGCPVVMGPHTFNFAQAAASSAEAGAAVRVDDMVQGIAQAVLIASQPALHSKMQQAALHFAHHHRGAANASAQMIAALLESTEGFVNTGFEASIFDEESRG</sequence>
<evidence type="ECO:0000256" key="4">
    <source>
        <dbReference type="ARBA" id="ARBA00022679"/>
    </source>
</evidence>
<evidence type="ECO:0000256" key="2">
    <source>
        <dbReference type="ARBA" id="ARBA00012621"/>
    </source>
</evidence>
<comment type="similarity">
    <text evidence="7">Belongs to the glycosyltransferase group 1 family.</text>
</comment>
<comment type="subcellular location">
    <subcellularLocation>
        <location evidence="7">Cell membrane</location>
    </subcellularLocation>
</comment>
<dbReference type="EC" id="2.4.99.12" evidence="2 7"/>
<keyword evidence="7" id="KW-0448">Lipopolysaccharide biosynthesis</keyword>
<evidence type="ECO:0000256" key="6">
    <source>
        <dbReference type="ARBA" id="ARBA00049183"/>
    </source>
</evidence>